<evidence type="ECO:0000313" key="1">
    <source>
        <dbReference type="EMBL" id="GHE29058.1"/>
    </source>
</evidence>
<comment type="caution">
    <text evidence="1">The sequence shown here is derived from an EMBL/GenBank/DDBJ whole genome shotgun (WGS) entry which is preliminary data.</text>
</comment>
<dbReference type="Proteomes" id="UP000620550">
    <property type="component" value="Unassembled WGS sequence"/>
</dbReference>
<evidence type="ECO:0000313" key="2">
    <source>
        <dbReference type="Proteomes" id="UP000620550"/>
    </source>
</evidence>
<gene>
    <name evidence="1" type="ORF">GCM10017764_09630</name>
</gene>
<sequence>MMGITLFGSTSLPGKCFAQDRGAVIRTNAHRSAMVSLDQLVGYYQLPNRIAFIEFQMKDTSLLARQLWDNKEYQLIRIDQTNFESKDEGHKIEFLRDSAGHFNHAKILGRIMTAKVGFDPRKSKPLSAEQLKRLEGTYTFSGDNNHKIKILSTQQGLTLKQMWDDKEVTFTPRSETFFLNEDGTFPLTFMLSNGEAIHVTCFENDIWLKDK</sequence>
<protein>
    <recommendedName>
        <fullName evidence="3">DUF3108 domain-containing protein</fullName>
    </recommendedName>
</protein>
<organism evidence="1 2">
    <name type="scientific">Sphingobacterium griseoflavum</name>
    <dbReference type="NCBI Taxonomy" id="1474952"/>
    <lineage>
        <taxon>Bacteria</taxon>
        <taxon>Pseudomonadati</taxon>
        <taxon>Bacteroidota</taxon>
        <taxon>Sphingobacteriia</taxon>
        <taxon>Sphingobacteriales</taxon>
        <taxon>Sphingobacteriaceae</taxon>
        <taxon>Sphingobacterium</taxon>
    </lineage>
</organism>
<name>A0ABQ3HRU3_9SPHI</name>
<reference evidence="2" key="1">
    <citation type="journal article" date="2019" name="Int. J. Syst. Evol. Microbiol.">
        <title>The Global Catalogue of Microorganisms (GCM) 10K type strain sequencing project: providing services to taxonomists for standard genome sequencing and annotation.</title>
        <authorList>
            <consortium name="The Broad Institute Genomics Platform"/>
            <consortium name="The Broad Institute Genome Sequencing Center for Infectious Disease"/>
            <person name="Wu L."/>
            <person name="Ma J."/>
        </authorList>
    </citation>
    <scope>NUCLEOTIDE SEQUENCE [LARGE SCALE GENOMIC DNA]</scope>
    <source>
        <strain evidence="2">CGMCC 1.12966</strain>
    </source>
</reference>
<dbReference type="EMBL" id="BNAF01000003">
    <property type="protein sequence ID" value="GHE29058.1"/>
    <property type="molecule type" value="Genomic_DNA"/>
</dbReference>
<proteinExistence type="predicted"/>
<evidence type="ECO:0008006" key="3">
    <source>
        <dbReference type="Google" id="ProtNLM"/>
    </source>
</evidence>
<keyword evidence="2" id="KW-1185">Reference proteome</keyword>
<accession>A0ABQ3HRU3</accession>